<dbReference type="VEuPathDB" id="VectorBase:SCAU007895"/>
<evidence type="ECO:0008006" key="4">
    <source>
        <dbReference type="Google" id="ProtNLM"/>
    </source>
</evidence>
<proteinExistence type="predicted"/>
<dbReference type="OrthoDB" id="10265389at2759"/>
<evidence type="ECO:0000313" key="2">
    <source>
        <dbReference type="EnsemblMetazoa" id="SCAU007895-PA"/>
    </source>
</evidence>
<name>A0A1I8PGL9_STOCA</name>
<protein>
    <recommendedName>
        <fullName evidence="4">Acyltransferase 3 domain-containing protein</fullName>
    </recommendedName>
</protein>
<feature type="transmembrane region" description="Helical" evidence="1">
    <location>
        <begin position="6"/>
        <end position="31"/>
    </location>
</feature>
<keyword evidence="1" id="KW-0812">Transmembrane</keyword>
<feature type="transmembrane region" description="Helical" evidence="1">
    <location>
        <begin position="51"/>
        <end position="70"/>
    </location>
</feature>
<dbReference type="PANTHER" id="PTHR11161:SF0">
    <property type="entry name" value="O-ACYLTRANSFERASE LIKE PROTEIN"/>
    <property type="match status" value="1"/>
</dbReference>
<dbReference type="InterPro" id="IPR052728">
    <property type="entry name" value="O2_lipid_transport_reg"/>
</dbReference>
<dbReference type="AlphaFoldDB" id="A0A1I8PGL9"/>
<keyword evidence="3" id="KW-1185">Reference proteome</keyword>
<evidence type="ECO:0000313" key="3">
    <source>
        <dbReference type="Proteomes" id="UP000095300"/>
    </source>
</evidence>
<reference evidence="2" key="1">
    <citation type="submission" date="2020-05" db="UniProtKB">
        <authorList>
            <consortium name="EnsemblMetazoa"/>
        </authorList>
    </citation>
    <scope>IDENTIFICATION</scope>
    <source>
        <strain evidence="2">USDA</strain>
    </source>
</reference>
<accession>A0A1I8PGL9</accession>
<organism evidence="2 3">
    <name type="scientific">Stomoxys calcitrans</name>
    <name type="common">Stable fly</name>
    <name type="synonym">Conops calcitrans</name>
    <dbReference type="NCBI Taxonomy" id="35570"/>
    <lineage>
        <taxon>Eukaryota</taxon>
        <taxon>Metazoa</taxon>
        <taxon>Ecdysozoa</taxon>
        <taxon>Arthropoda</taxon>
        <taxon>Hexapoda</taxon>
        <taxon>Insecta</taxon>
        <taxon>Pterygota</taxon>
        <taxon>Neoptera</taxon>
        <taxon>Endopterygota</taxon>
        <taxon>Diptera</taxon>
        <taxon>Brachycera</taxon>
        <taxon>Muscomorpha</taxon>
        <taxon>Muscoidea</taxon>
        <taxon>Muscidae</taxon>
        <taxon>Stomoxys</taxon>
    </lineage>
</organism>
<keyword evidence="1" id="KW-1133">Transmembrane helix</keyword>
<gene>
    <name evidence="2" type="primary">106086635</name>
</gene>
<dbReference type="EnsemblMetazoa" id="SCAU007895-RA">
    <property type="protein sequence ID" value="SCAU007895-PA"/>
    <property type="gene ID" value="SCAU007895"/>
</dbReference>
<sequence>MTKEHSIWTALFPILHKHLSVAIVATIIFLFNMCKKRGFFTWPYFRLLARISYQVYLWHFPILFMIYGSINQPFNVSIQFLVALLVITYALSAIASFFIALMVEYPMAELLSVFDLKNKPKATKIS</sequence>
<evidence type="ECO:0000256" key="1">
    <source>
        <dbReference type="SAM" id="Phobius"/>
    </source>
</evidence>
<dbReference type="Proteomes" id="UP000095300">
    <property type="component" value="Unassembled WGS sequence"/>
</dbReference>
<feature type="transmembrane region" description="Helical" evidence="1">
    <location>
        <begin position="76"/>
        <end position="103"/>
    </location>
</feature>
<keyword evidence="1" id="KW-0472">Membrane</keyword>
<dbReference type="PANTHER" id="PTHR11161">
    <property type="entry name" value="O-ACYLTRANSFERASE"/>
    <property type="match status" value="1"/>
</dbReference>